<dbReference type="EMBL" id="RSCD01000002">
    <property type="protein sequence ID" value="RSH94634.1"/>
    <property type="molecule type" value="Genomic_DNA"/>
</dbReference>
<evidence type="ECO:0000313" key="2">
    <source>
        <dbReference type="EMBL" id="RSH94634.1"/>
    </source>
</evidence>
<feature type="transmembrane region" description="Helical" evidence="1">
    <location>
        <begin position="99"/>
        <end position="115"/>
    </location>
</feature>
<protein>
    <submittedName>
        <fullName evidence="2">Uncharacterized protein</fullName>
    </submittedName>
</protein>
<dbReference type="OrthoDB" id="16679at2759"/>
<keyword evidence="3" id="KW-1185">Reference proteome</keyword>
<reference evidence="2 3" key="1">
    <citation type="submission" date="2018-11" db="EMBL/GenBank/DDBJ databases">
        <title>Genome sequence of Saitozyma podzolica DSM 27192.</title>
        <authorList>
            <person name="Aliyu H."/>
            <person name="Gorte O."/>
            <person name="Ochsenreither K."/>
        </authorList>
    </citation>
    <scope>NUCLEOTIDE SEQUENCE [LARGE SCALE GENOMIC DNA]</scope>
    <source>
        <strain evidence="2 3">DSM 27192</strain>
    </source>
</reference>
<dbReference type="AlphaFoldDB" id="A0A427YU14"/>
<keyword evidence="1" id="KW-0472">Membrane</keyword>
<dbReference type="Proteomes" id="UP000279259">
    <property type="component" value="Unassembled WGS sequence"/>
</dbReference>
<organism evidence="2 3">
    <name type="scientific">Saitozyma podzolica</name>
    <dbReference type="NCBI Taxonomy" id="1890683"/>
    <lineage>
        <taxon>Eukaryota</taxon>
        <taxon>Fungi</taxon>
        <taxon>Dikarya</taxon>
        <taxon>Basidiomycota</taxon>
        <taxon>Agaricomycotina</taxon>
        <taxon>Tremellomycetes</taxon>
        <taxon>Tremellales</taxon>
        <taxon>Trimorphomycetaceae</taxon>
        <taxon>Saitozyma</taxon>
    </lineage>
</organism>
<keyword evidence="1" id="KW-1133">Transmembrane helix</keyword>
<comment type="caution">
    <text evidence="2">The sequence shown here is derived from an EMBL/GenBank/DDBJ whole genome shotgun (WGS) entry which is preliminary data.</text>
</comment>
<sequence length="116" mass="12446">MVSRHDTPDAQTIADHILLLPEPRALPHLNQSTPASLYHLSTLLQPHSAPSNVTPCPPTPASIAPTAADIKRKNANFAARAQAGKRTNRPARSQQRRSVGTWVLIAMGFLLVGGSE</sequence>
<keyword evidence="1" id="KW-0812">Transmembrane</keyword>
<name>A0A427YU14_9TREE</name>
<evidence type="ECO:0000313" key="3">
    <source>
        <dbReference type="Proteomes" id="UP000279259"/>
    </source>
</evidence>
<gene>
    <name evidence="2" type="ORF">EHS25_004438</name>
</gene>
<evidence type="ECO:0000256" key="1">
    <source>
        <dbReference type="SAM" id="Phobius"/>
    </source>
</evidence>
<proteinExistence type="predicted"/>
<accession>A0A427YU14</accession>